<sequence>MRGSTHEQQEFRKALNQLQQSHETMNPTQFGVHAIRSSMEEAQGAIVTQRALLMDIENLALLTQIVFSYERIMIMKDG</sequence>
<dbReference type="EMBL" id="VJMI01021000">
    <property type="protein sequence ID" value="KAF0702850.1"/>
    <property type="molecule type" value="Genomic_DNA"/>
</dbReference>
<dbReference type="AlphaFoldDB" id="A0A6A4YV95"/>
<reference evidence="1 2" key="1">
    <citation type="submission" date="2019-06" db="EMBL/GenBank/DDBJ databases">
        <title>Genomics analysis of Aphanomyces spp. identifies a new class of oomycete effector associated with host adaptation.</title>
        <authorList>
            <person name="Gaulin E."/>
        </authorList>
    </citation>
    <scope>NUCLEOTIDE SEQUENCE [LARGE SCALE GENOMIC DNA]</scope>
    <source>
        <strain evidence="1 2">E</strain>
    </source>
</reference>
<accession>A0A6A4YV95</accession>
<name>A0A6A4YV95_APHAT</name>
<gene>
    <name evidence="1" type="ORF">AaE_015672</name>
</gene>
<organism evidence="1 2">
    <name type="scientific">Aphanomyces astaci</name>
    <name type="common">Crayfish plague agent</name>
    <dbReference type="NCBI Taxonomy" id="112090"/>
    <lineage>
        <taxon>Eukaryota</taxon>
        <taxon>Sar</taxon>
        <taxon>Stramenopiles</taxon>
        <taxon>Oomycota</taxon>
        <taxon>Saprolegniomycetes</taxon>
        <taxon>Saprolegniales</taxon>
        <taxon>Verrucalvaceae</taxon>
        <taxon>Aphanomyces</taxon>
    </lineage>
</organism>
<protein>
    <submittedName>
        <fullName evidence="1">Uncharacterized protein</fullName>
    </submittedName>
</protein>
<comment type="caution">
    <text evidence="1">The sequence shown here is derived from an EMBL/GenBank/DDBJ whole genome shotgun (WGS) entry which is preliminary data.</text>
</comment>
<evidence type="ECO:0000313" key="2">
    <source>
        <dbReference type="Proteomes" id="UP000469452"/>
    </source>
</evidence>
<evidence type="ECO:0000313" key="1">
    <source>
        <dbReference type="EMBL" id="KAF0702850.1"/>
    </source>
</evidence>
<proteinExistence type="predicted"/>
<dbReference type="Proteomes" id="UP000469452">
    <property type="component" value="Unassembled WGS sequence"/>
</dbReference>